<evidence type="ECO:0000313" key="7">
    <source>
        <dbReference type="Proteomes" id="UP000037977"/>
    </source>
</evidence>
<evidence type="ECO:0000313" key="6">
    <source>
        <dbReference type="EMBL" id="KOY80507.1"/>
    </source>
</evidence>
<gene>
    <name evidence="6" type="ORF">ADM90_14915</name>
</gene>
<keyword evidence="4" id="KW-0239">DNA-directed DNA polymerase</keyword>
<dbReference type="AlphaFoldDB" id="A0A0N0UW53"/>
<evidence type="ECO:0000259" key="5">
    <source>
        <dbReference type="PROSITE" id="PS50173"/>
    </source>
</evidence>
<dbReference type="RefSeq" id="WP_053995753.1">
    <property type="nucleotide sequence ID" value="NZ_LGCI01000010.1"/>
</dbReference>
<accession>A0A0N0UW53</accession>
<name>A0A0N0UW53_9BACI</name>
<dbReference type="InterPro" id="IPR043128">
    <property type="entry name" value="Rev_trsase/Diguanyl_cyclase"/>
</dbReference>
<organism evidence="6 7">
    <name type="scientific">Lysinibacillus macroides</name>
    <dbReference type="NCBI Taxonomy" id="33935"/>
    <lineage>
        <taxon>Bacteria</taxon>
        <taxon>Bacillati</taxon>
        <taxon>Bacillota</taxon>
        <taxon>Bacilli</taxon>
        <taxon>Bacillales</taxon>
        <taxon>Bacillaceae</taxon>
        <taxon>Lysinibacillus</taxon>
    </lineage>
</organism>
<dbReference type="Gene3D" id="3.40.1170.60">
    <property type="match status" value="1"/>
</dbReference>
<keyword evidence="7" id="KW-1185">Reference proteome</keyword>
<dbReference type="InterPro" id="IPR001126">
    <property type="entry name" value="UmuC"/>
</dbReference>
<keyword evidence="4" id="KW-0808">Transferase</keyword>
<dbReference type="Gene3D" id="3.30.70.270">
    <property type="match status" value="1"/>
</dbReference>
<dbReference type="PROSITE" id="PS50173">
    <property type="entry name" value="UMUC"/>
    <property type="match status" value="1"/>
</dbReference>
<dbReference type="GO" id="GO:0003684">
    <property type="term" value="F:damaged DNA binding"/>
    <property type="evidence" value="ECO:0007669"/>
    <property type="project" value="InterPro"/>
</dbReference>
<evidence type="ECO:0000256" key="2">
    <source>
        <dbReference type="ARBA" id="ARBA00022457"/>
    </source>
</evidence>
<dbReference type="Pfam" id="PF11799">
    <property type="entry name" value="IMS_C"/>
    <property type="match status" value="1"/>
</dbReference>
<dbReference type="GO" id="GO:0009432">
    <property type="term" value="P:SOS response"/>
    <property type="evidence" value="ECO:0007669"/>
    <property type="project" value="TreeGrafter"/>
</dbReference>
<keyword evidence="4" id="KW-0548">Nucleotidyltransferase</keyword>
<dbReference type="SUPFAM" id="SSF56672">
    <property type="entry name" value="DNA/RNA polymerases"/>
    <property type="match status" value="1"/>
</dbReference>
<dbReference type="SUPFAM" id="SSF100879">
    <property type="entry name" value="Lesion bypass DNA polymerase (Y-family), little finger domain"/>
    <property type="match status" value="1"/>
</dbReference>
<sequence length="419" mass="47065">MNTKDFPHKDILCIDMKCFYASCIAMLEGLDVLKEPIAIIGNLEHPGSIVLAASPIMKEKFHIQTGNRRYEIPRHPAIKLFEPKMTFFLEMSMAITRLIAQFVPPEAIYVYSVDESFVDITGTKQLWGSPEHVAIMIREAIYEQFRIPAMIGMGPNMLMAKLALDLEAKQSGFAKWTYADVPTKLWPVKPLSKMWGIGKQVETHLNTMGIQTVGELAHADRSVLEKRFGVMGSQYYNHAWGLDFSILEESFATDAALSFSKGQTLGKGYYTRKAIAVVLLEMCEDVMRRTREAGYVGCTISLGLSYCHHTQTKGFHRSLTIEEPTNETMVMYKACLALLDQYFIGEPIRQLSVRLTNMEPECSMQLDLLDERKEQRRAVGHVMDAIRSKHGATAILRAASYTKAGTAVARNRLVGGHLA</sequence>
<dbReference type="GO" id="GO:0003887">
    <property type="term" value="F:DNA-directed DNA polymerase activity"/>
    <property type="evidence" value="ECO:0007669"/>
    <property type="project" value="UniProtKB-KW"/>
</dbReference>
<proteinExistence type="inferred from homology"/>
<dbReference type="PATRIC" id="fig|33935.3.peg.1692"/>
<dbReference type="PANTHER" id="PTHR11076">
    <property type="entry name" value="DNA REPAIR POLYMERASE UMUC / TRANSFERASE FAMILY MEMBER"/>
    <property type="match status" value="1"/>
</dbReference>
<dbReference type="Proteomes" id="UP000037977">
    <property type="component" value="Unassembled WGS sequence"/>
</dbReference>
<dbReference type="InterPro" id="IPR036775">
    <property type="entry name" value="DNA_pol_Y-fam_lit_finger_sf"/>
</dbReference>
<protein>
    <submittedName>
        <fullName evidence="6">UV damage repair protein UvrX</fullName>
    </submittedName>
</protein>
<dbReference type="Gene3D" id="1.10.150.20">
    <property type="entry name" value="5' to 3' exonuclease, C-terminal subdomain"/>
    <property type="match status" value="1"/>
</dbReference>
<dbReference type="OrthoDB" id="9808813at2"/>
<dbReference type="InterPro" id="IPR017961">
    <property type="entry name" value="DNA_pol_Y-fam_little_finger"/>
</dbReference>
<dbReference type="Pfam" id="PF00817">
    <property type="entry name" value="IMS"/>
    <property type="match status" value="1"/>
</dbReference>
<comment type="similarity">
    <text evidence="1">Belongs to the DNA polymerase type-Y family.</text>
</comment>
<comment type="caution">
    <text evidence="6">The sequence shown here is derived from an EMBL/GenBank/DDBJ whole genome shotgun (WGS) entry which is preliminary data.</text>
</comment>
<dbReference type="GO" id="GO:0006281">
    <property type="term" value="P:DNA repair"/>
    <property type="evidence" value="ECO:0007669"/>
    <property type="project" value="InterPro"/>
</dbReference>
<dbReference type="InterPro" id="IPR024728">
    <property type="entry name" value="PolY_HhH_motif"/>
</dbReference>
<reference evidence="6 7" key="1">
    <citation type="submission" date="2015-07" db="EMBL/GenBank/DDBJ databases">
        <title>Genome sequencing project for genomic taxonomy and phylogenomics of Bacillus-like bacteria.</title>
        <authorList>
            <person name="Liu B."/>
            <person name="Wang J."/>
            <person name="Zhu Y."/>
            <person name="Liu G."/>
            <person name="Chen Q."/>
            <person name="Chen Z."/>
            <person name="Che J."/>
            <person name="Ge C."/>
            <person name="Shi H."/>
            <person name="Pan Z."/>
            <person name="Liu X."/>
        </authorList>
    </citation>
    <scope>NUCLEOTIDE SEQUENCE [LARGE SCALE GENOMIC DNA]</scope>
    <source>
        <strain evidence="6 7">DSM 54</strain>
    </source>
</reference>
<dbReference type="Gene3D" id="3.30.1490.100">
    <property type="entry name" value="DNA polymerase, Y-family, little finger domain"/>
    <property type="match status" value="1"/>
</dbReference>
<evidence type="ECO:0000256" key="4">
    <source>
        <dbReference type="ARBA" id="ARBA00022932"/>
    </source>
</evidence>
<evidence type="ECO:0000256" key="3">
    <source>
        <dbReference type="ARBA" id="ARBA00022763"/>
    </source>
</evidence>
<dbReference type="InterPro" id="IPR050116">
    <property type="entry name" value="DNA_polymerase-Y"/>
</dbReference>
<keyword evidence="3" id="KW-0227">DNA damage</keyword>
<keyword evidence="2" id="KW-0515">Mutator protein</keyword>
<dbReference type="STRING" id="33935.ADM90_14915"/>
<dbReference type="PANTHER" id="PTHR11076:SF35">
    <property type="entry name" value="DNA REPAIR PROTEIN HOMOLOG YOBH"/>
    <property type="match status" value="1"/>
</dbReference>
<dbReference type="EMBL" id="LGCI01000010">
    <property type="protein sequence ID" value="KOY80507.1"/>
    <property type="molecule type" value="Genomic_DNA"/>
</dbReference>
<dbReference type="GO" id="GO:0005829">
    <property type="term" value="C:cytosol"/>
    <property type="evidence" value="ECO:0007669"/>
    <property type="project" value="TreeGrafter"/>
</dbReference>
<dbReference type="GO" id="GO:0042276">
    <property type="term" value="P:error-prone translesion synthesis"/>
    <property type="evidence" value="ECO:0007669"/>
    <property type="project" value="TreeGrafter"/>
</dbReference>
<dbReference type="Pfam" id="PF11798">
    <property type="entry name" value="IMS_HHH"/>
    <property type="match status" value="1"/>
</dbReference>
<feature type="domain" description="UmuC" evidence="5">
    <location>
        <begin position="11"/>
        <end position="198"/>
    </location>
</feature>
<dbReference type="InterPro" id="IPR043502">
    <property type="entry name" value="DNA/RNA_pol_sf"/>
</dbReference>
<evidence type="ECO:0000256" key="1">
    <source>
        <dbReference type="ARBA" id="ARBA00010945"/>
    </source>
</evidence>